<dbReference type="EMBL" id="CP001808">
    <property type="protein sequence ID" value="ACY49719.1"/>
    <property type="molecule type" value="Genomic_DNA"/>
</dbReference>
<proteinExistence type="predicted"/>
<dbReference type="InterPro" id="IPR014082">
    <property type="entry name" value="CRISPR-assoc_prot_Cas02710"/>
</dbReference>
<protein>
    <submittedName>
        <fullName evidence="1">CRISPR-associated protein, TIGR02710 family</fullName>
    </submittedName>
</protein>
<dbReference type="OrthoDB" id="9770049at2"/>
<organism evidence="1 2">
    <name type="scientific">Rhodothermus marinus (strain ATCC 43812 / DSM 4252 / R-10)</name>
    <name type="common">Rhodothermus obamensis</name>
    <dbReference type="NCBI Taxonomy" id="518766"/>
    <lineage>
        <taxon>Bacteria</taxon>
        <taxon>Pseudomonadati</taxon>
        <taxon>Rhodothermota</taxon>
        <taxon>Rhodothermia</taxon>
        <taxon>Rhodothermales</taxon>
        <taxon>Rhodothermaceae</taxon>
        <taxon>Rhodothermus</taxon>
    </lineage>
</organism>
<dbReference type="KEGG" id="rmr:Rmar_2852"/>
<accession>D0MKQ5</accession>
<dbReference type="HOGENOM" id="CLU_534070_0_0_10"/>
<keyword evidence="2" id="KW-1185">Reference proteome</keyword>
<evidence type="ECO:0000313" key="1">
    <source>
        <dbReference type="EMBL" id="ACY49719.1"/>
    </source>
</evidence>
<dbReference type="AlphaFoldDB" id="D0MKQ5"/>
<name>D0MKQ5_RHOM4</name>
<reference evidence="1 2" key="1">
    <citation type="journal article" date="2009" name="Stand. Genomic Sci.">
        <title>Complete genome sequence of Rhodothermus marinus type strain (R-10).</title>
        <authorList>
            <person name="Nolan M."/>
            <person name="Tindall B.J."/>
            <person name="Pomrenke H."/>
            <person name="Lapidus A."/>
            <person name="Copeland A."/>
            <person name="Glavina Del Rio T."/>
            <person name="Lucas S."/>
            <person name="Chen F."/>
            <person name="Tice H."/>
            <person name="Cheng J.F."/>
            <person name="Saunders E."/>
            <person name="Han C."/>
            <person name="Bruce D."/>
            <person name="Goodwin L."/>
            <person name="Chain P."/>
            <person name="Pitluck S."/>
            <person name="Ovchinikova G."/>
            <person name="Pati A."/>
            <person name="Ivanova N."/>
            <person name="Mavromatis K."/>
            <person name="Chen A."/>
            <person name="Palaniappan K."/>
            <person name="Land M."/>
            <person name="Hauser L."/>
            <person name="Chang Y.J."/>
            <person name="Jeffries C.D."/>
            <person name="Brettin T."/>
            <person name="Goker M."/>
            <person name="Bristow J."/>
            <person name="Eisen J.A."/>
            <person name="Markowitz V."/>
            <person name="Hugenholtz P."/>
            <person name="Kyrpides N.C."/>
            <person name="Klenk H.P."/>
            <person name="Detter J.C."/>
        </authorList>
    </citation>
    <scope>NUCLEOTIDE SEQUENCE [LARGE SCALE GENOMIC DNA]</scope>
    <source>
        <strain evidence="2">ATCC 43812 / DSM 4252 / R-10</strain>
        <plasmid evidence="1">pRMAR01</plasmid>
    </source>
</reference>
<evidence type="ECO:0000313" key="2">
    <source>
        <dbReference type="Proteomes" id="UP000002221"/>
    </source>
</evidence>
<gene>
    <name evidence="1" type="ordered locus">Rmar_2852</name>
</gene>
<geneLocation type="plasmid" evidence="1 2">
    <name>pRMAR01</name>
</geneLocation>
<dbReference type="Pfam" id="PF09670">
    <property type="entry name" value="Cas_Cas02710"/>
    <property type="match status" value="1"/>
</dbReference>
<dbReference type="eggNOG" id="COG0457">
    <property type="taxonomic scope" value="Bacteria"/>
</dbReference>
<dbReference type="RefSeq" id="WP_012845329.1">
    <property type="nucleotide sequence ID" value="NC_013502.1"/>
</dbReference>
<dbReference type="Gene3D" id="3.40.50.10770">
    <property type="entry name" value="Hypothetical protein VC1899 like domain (Restriction endonuclease-like)"/>
    <property type="match status" value="1"/>
</dbReference>
<dbReference type="Proteomes" id="UP000002221">
    <property type="component" value="Plasmid pRMAR01"/>
</dbReference>
<sequence>MRVRFLLVRLPFQQSMVLVMKELEGEQRVAIVPVVAPGETFHEEQAYRIFQEVAAGRLPAGAEELGEFEFPDEEAAQEAARDFVKNLKESLWGEVEAFGEKQQPSSVDTVLLLTVGGSTEPLVHAIRNLDLARSRVLFICSPDSRTLVEGGEGIMQRLPDMAGLERSRYDVMVWKDPDDLAGCVAALFELYRQIRREYPGARIAANYTGGTKTMSAALVIGAVLLGWELQLNVGVRQDLRQVLAGTDVPTRVAADDVLLRLELRLVRQALDRYDYGAAEGLVQEWLRTLSLGGERRTQVLLLYQIVRGLAAWDLGQYRQALVSFGLAGEHGASWLPRLRVLAEGQEDTFELVADLLLGAARRAHQRRYDDAVVRLLRALELFGTIRLRQAHGLDVGQLEPARLPERLRETLASTGYRGAVEVETVYRLLEALGDPVGRLFAKRRTSLLEALEQSRHSRLIGGNFSIDEQTYGVVRSRLEGFLHEAARLTDQTLQAPQLPRSEVLDWVGLE</sequence>
<dbReference type="NCBIfam" id="TIGR02710">
    <property type="entry name" value="TIGR02710 family CRISPR-associated CARF protein"/>
    <property type="match status" value="1"/>
</dbReference>
<keyword evidence="1" id="KW-0614">Plasmid</keyword>